<evidence type="ECO:0000313" key="3">
    <source>
        <dbReference type="EMBL" id="ORZ15733.1"/>
    </source>
</evidence>
<name>A0A1X2IFP5_9FUNG</name>
<dbReference type="EMBL" id="MCGE01000012">
    <property type="protein sequence ID" value="ORZ15733.1"/>
    <property type="molecule type" value="Genomic_DNA"/>
</dbReference>
<evidence type="ECO:0008006" key="5">
    <source>
        <dbReference type="Google" id="ProtNLM"/>
    </source>
</evidence>
<keyword evidence="4" id="KW-1185">Reference proteome</keyword>
<organism evidence="3 4">
    <name type="scientific">Absidia repens</name>
    <dbReference type="NCBI Taxonomy" id="90262"/>
    <lineage>
        <taxon>Eukaryota</taxon>
        <taxon>Fungi</taxon>
        <taxon>Fungi incertae sedis</taxon>
        <taxon>Mucoromycota</taxon>
        <taxon>Mucoromycotina</taxon>
        <taxon>Mucoromycetes</taxon>
        <taxon>Mucorales</taxon>
        <taxon>Cunninghamellaceae</taxon>
        <taxon>Absidia</taxon>
    </lineage>
</organism>
<evidence type="ECO:0000256" key="2">
    <source>
        <dbReference type="SAM" id="SignalP"/>
    </source>
</evidence>
<keyword evidence="2" id="KW-0732">Signal</keyword>
<feature type="transmembrane region" description="Helical" evidence="1">
    <location>
        <begin position="179"/>
        <end position="200"/>
    </location>
</feature>
<gene>
    <name evidence="3" type="ORF">BCR42DRAFT_451672</name>
</gene>
<proteinExistence type="predicted"/>
<feature type="signal peptide" evidence="2">
    <location>
        <begin position="1"/>
        <end position="22"/>
    </location>
</feature>
<evidence type="ECO:0000256" key="1">
    <source>
        <dbReference type="SAM" id="Phobius"/>
    </source>
</evidence>
<comment type="caution">
    <text evidence="3">The sequence shown here is derived from an EMBL/GenBank/DDBJ whole genome shotgun (WGS) entry which is preliminary data.</text>
</comment>
<dbReference type="OrthoDB" id="2219121at2759"/>
<dbReference type="AlphaFoldDB" id="A0A1X2IFP5"/>
<accession>A0A1X2IFP5</accession>
<sequence>MHFSSCIYFLVLIHVFALMVQGQVQAASKRFAILQPVAYSPYVAGQIVPVTYTIPDDAALPSILGLAVFFTSRDTSVPFFHATISNNADLTQGFSFRRTANTEVYYEHQLNYNIPKETPAGNYQIVFMDTIGGSGNTTVPIIVRPYSTSSGSSSTATNKPAQVSNIFLQDNSASSFSKVPLFVIWASFAFIFGFFHHITLH</sequence>
<dbReference type="Proteomes" id="UP000193560">
    <property type="component" value="Unassembled WGS sequence"/>
</dbReference>
<keyword evidence="1" id="KW-0812">Transmembrane</keyword>
<feature type="chain" id="PRO_5013163089" description="Ser-Thr-rich glycosyl-phosphatidyl-inositol-anchored membrane family-domain-containing protein" evidence="2">
    <location>
        <begin position="23"/>
        <end position="201"/>
    </location>
</feature>
<keyword evidence="1" id="KW-1133">Transmembrane helix</keyword>
<reference evidence="3 4" key="1">
    <citation type="submission" date="2016-07" db="EMBL/GenBank/DDBJ databases">
        <title>Pervasive Adenine N6-methylation of Active Genes in Fungi.</title>
        <authorList>
            <consortium name="DOE Joint Genome Institute"/>
            <person name="Mondo S.J."/>
            <person name="Dannebaum R.O."/>
            <person name="Kuo R.C."/>
            <person name="Labutti K."/>
            <person name="Haridas S."/>
            <person name="Kuo A."/>
            <person name="Salamov A."/>
            <person name="Ahrendt S.R."/>
            <person name="Lipzen A."/>
            <person name="Sullivan W."/>
            <person name="Andreopoulos W.B."/>
            <person name="Clum A."/>
            <person name="Lindquist E."/>
            <person name="Daum C."/>
            <person name="Ramamoorthy G.K."/>
            <person name="Gryganskyi A."/>
            <person name="Culley D."/>
            <person name="Magnuson J.K."/>
            <person name="James T.Y."/>
            <person name="O'Malley M.A."/>
            <person name="Stajich J.E."/>
            <person name="Spatafora J.W."/>
            <person name="Visel A."/>
            <person name="Grigoriev I.V."/>
        </authorList>
    </citation>
    <scope>NUCLEOTIDE SEQUENCE [LARGE SCALE GENOMIC DNA]</scope>
    <source>
        <strain evidence="3 4">NRRL 1336</strain>
    </source>
</reference>
<evidence type="ECO:0000313" key="4">
    <source>
        <dbReference type="Proteomes" id="UP000193560"/>
    </source>
</evidence>
<keyword evidence="1" id="KW-0472">Membrane</keyword>
<protein>
    <recommendedName>
        <fullName evidence="5">Ser-Thr-rich glycosyl-phosphatidyl-inositol-anchored membrane family-domain-containing protein</fullName>
    </recommendedName>
</protein>